<name>A0ABQ5WD85_9HYPH</name>
<protein>
    <submittedName>
        <fullName evidence="2">DNA mismatch repair protein MutT</fullName>
    </submittedName>
</protein>
<dbReference type="EMBL" id="BSNS01000034">
    <property type="protein sequence ID" value="GLQ58100.1"/>
    <property type="molecule type" value="Genomic_DNA"/>
</dbReference>
<dbReference type="Pfam" id="PF00293">
    <property type="entry name" value="NUDIX"/>
    <property type="match status" value="1"/>
</dbReference>
<proteinExistence type="predicted"/>
<evidence type="ECO:0000313" key="2">
    <source>
        <dbReference type="EMBL" id="GLQ58100.1"/>
    </source>
</evidence>
<dbReference type="SUPFAM" id="SSF55811">
    <property type="entry name" value="Nudix"/>
    <property type="match status" value="1"/>
</dbReference>
<sequence>MSMWRPPEKIRVKVLGLIWNGGRILAAEVKQDNGQVKGIRPPGGTVEFGETREQALEREFEEELHCGTTILGPWIALENLFVHEGAVGHEYIFAAPVRLHDESYYKRDAVDLVENDMSVWTARWFDPHHLPDGIALYPQGLADQLGQTVSV</sequence>
<dbReference type="InterPro" id="IPR015797">
    <property type="entry name" value="NUDIX_hydrolase-like_dom_sf"/>
</dbReference>
<keyword evidence="3" id="KW-1185">Reference proteome</keyword>
<dbReference type="PROSITE" id="PS51462">
    <property type="entry name" value="NUDIX"/>
    <property type="match status" value="1"/>
</dbReference>
<gene>
    <name evidence="2" type="ORF">GCM10010862_53590</name>
</gene>
<dbReference type="Gene3D" id="3.90.79.10">
    <property type="entry name" value="Nucleoside Triphosphate Pyrophosphohydrolase"/>
    <property type="match status" value="1"/>
</dbReference>
<dbReference type="InterPro" id="IPR000086">
    <property type="entry name" value="NUDIX_hydrolase_dom"/>
</dbReference>
<dbReference type="RefSeq" id="WP_284343498.1">
    <property type="nucleotide sequence ID" value="NZ_BSNS01000034.1"/>
</dbReference>
<evidence type="ECO:0000313" key="3">
    <source>
        <dbReference type="Proteomes" id="UP001156691"/>
    </source>
</evidence>
<organism evidence="2 3">
    <name type="scientific">Devosia nitrariae</name>
    <dbReference type="NCBI Taxonomy" id="2071872"/>
    <lineage>
        <taxon>Bacteria</taxon>
        <taxon>Pseudomonadati</taxon>
        <taxon>Pseudomonadota</taxon>
        <taxon>Alphaproteobacteria</taxon>
        <taxon>Hyphomicrobiales</taxon>
        <taxon>Devosiaceae</taxon>
        <taxon>Devosia</taxon>
    </lineage>
</organism>
<comment type="caution">
    <text evidence="2">The sequence shown here is derived from an EMBL/GenBank/DDBJ whole genome shotgun (WGS) entry which is preliminary data.</text>
</comment>
<dbReference type="CDD" id="cd04688">
    <property type="entry name" value="NUDIX_Hydrolase"/>
    <property type="match status" value="1"/>
</dbReference>
<reference evidence="3" key="1">
    <citation type="journal article" date="2019" name="Int. J. Syst. Evol. Microbiol.">
        <title>The Global Catalogue of Microorganisms (GCM) 10K type strain sequencing project: providing services to taxonomists for standard genome sequencing and annotation.</title>
        <authorList>
            <consortium name="The Broad Institute Genomics Platform"/>
            <consortium name="The Broad Institute Genome Sequencing Center for Infectious Disease"/>
            <person name="Wu L."/>
            <person name="Ma J."/>
        </authorList>
    </citation>
    <scope>NUCLEOTIDE SEQUENCE [LARGE SCALE GENOMIC DNA]</scope>
    <source>
        <strain evidence="3">NBRC 112416</strain>
    </source>
</reference>
<evidence type="ECO:0000259" key="1">
    <source>
        <dbReference type="PROSITE" id="PS51462"/>
    </source>
</evidence>
<accession>A0ABQ5WD85</accession>
<feature type="domain" description="Nudix hydrolase" evidence="1">
    <location>
        <begin position="9"/>
        <end position="147"/>
    </location>
</feature>
<dbReference type="Proteomes" id="UP001156691">
    <property type="component" value="Unassembled WGS sequence"/>
</dbReference>